<evidence type="ECO:0000313" key="2">
    <source>
        <dbReference type="Proteomes" id="UP001589854"/>
    </source>
</evidence>
<comment type="caution">
    <text evidence="1">The sequence shown here is derived from an EMBL/GenBank/DDBJ whole genome shotgun (WGS) entry which is preliminary data.</text>
</comment>
<sequence length="132" mass="14526">MDIITQISSYLTSSVTLNATITSPTLKSDPSSVAIRETPSSVSNRYMNTDKTINFQFQILVKYPSIIKARNTINDIFKKLDGLPSGAITSADGSFSFTKCECTTTPNWVETNEKNEHTYTAMFVAELELGGL</sequence>
<organism evidence="1 2">
    <name type="scientific">Metabacillus herbersteinensis</name>
    <dbReference type="NCBI Taxonomy" id="283816"/>
    <lineage>
        <taxon>Bacteria</taxon>
        <taxon>Bacillati</taxon>
        <taxon>Bacillota</taxon>
        <taxon>Bacilli</taxon>
        <taxon>Bacillales</taxon>
        <taxon>Bacillaceae</taxon>
        <taxon>Metabacillus</taxon>
    </lineage>
</organism>
<accession>A0ABV6GBT6</accession>
<reference evidence="1 2" key="1">
    <citation type="submission" date="2024-09" db="EMBL/GenBank/DDBJ databases">
        <authorList>
            <person name="Sun Q."/>
            <person name="Mori K."/>
        </authorList>
    </citation>
    <scope>NUCLEOTIDE SEQUENCE [LARGE SCALE GENOMIC DNA]</scope>
    <source>
        <strain evidence="1 2">CCM 7228</strain>
    </source>
</reference>
<gene>
    <name evidence="1" type="ORF">ACFFIX_06635</name>
</gene>
<dbReference type="EMBL" id="JBHLVO010000003">
    <property type="protein sequence ID" value="MFC0271127.1"/>
    <property type="molecule type" value="Genomic_DNA"/>
</dbReference>
<dbReference type="Pfam" id="PF12691">
    <property type="entry name" value="Phage_tail_terminator_6"/>
    <property type="match status" value="1"/>
</dbReference>
<dbReference type="Proteomes" id="UP001589854">
    <property type="component" value="Unassembled WGS sequence"/>
</dbReference>
<name>A0ABV6GBT6_9BACI</name>
<proteinExistence type="predicted"/>
<keyword evidence="2" id="KW-1185">Reference proteome</keyword>
<dbReference type="InterPro" id="IPR024411">
    <property type="entry name" value="Tail_terminator_phage"/>
</dbReference>
<dbReference type="RefSeq" id="WP_378931835.1">
    <property type="nucleotide sequence ID" value="NZ_JBHLVO010000003.1"/>
</dbReference>
<evidence type="ECO:0000313" key="1">
    <source>
        <dbReference type="EMBL" id="MFC0271127.1"/>
    </source>
</evidence>
<protein>
    <submittedName>
        <fullName evidence="1">Minor capsid protein</fullName>
    </submittedName>
</protein>